<evidence type="ECO:0000256" key="2">
    <source>
        <dbReference type="RuleBase" id="RU003616"/>
    </source>
</evidence>
<keyword evidence="5" id="KW-1185">Reference proteome</keyword>
<gene>
    <name evidence="4" type="ORF">NEPTK9_000721</name>
</gene>
<dbReference type="Gene3D" id="2.60.40.790">
    <property type="match status" value="1"/>
</dbReference>
<dbReference type="InterPro" id="IPR008978">
    <property type="entry name" value="HSP20-like_chaperone"/>
</dbReference>
<dbReference type="SUPFAM" id="SSF49764">
    <property type="entry name" value="HSP20-like chaperones"/>
    <property type="match status" value="1"/>
</dbReference>
<feature type="domain" description="SHSP" evidence="3">
    <location>
        <begin position="11"/>
        <end position="110"/>
    </location>
</feature>
<proteinExistence type="inferred from homology"/>
<evidence type="ECO:0000259" key="3">
    <source>
        <dbReference type="PROSITE" id="PS01031"/>
    </source>
</evidence>
<dbReference type="CDD" id="cd06464">
    <property type="entry name" value="ACD_sHsps-like"/>
    <property type="match status" value="1"/>
</dbReference>
<organism evidence="4 5">
    <name type="scientific">Candidatus Neptunichlamydia vexilliferae</name>
    <dbReference type="NCBI Taxonomy" id="1651774"/>
    <lineage>
        <taxon>Bacteria</taxon>
        <taxon>Pseudomonadati</taxon>
        <taxon>Chlamydiota</taxon>
        <taxon>Chlamydiia</taxon>
        <taxon>Parachlamydiales</taxon>
        <taxon>Simkaniaceae</taxon>
        <taxon>Candidatus Neptunichlamydia</taxon>
    </lineage>
</organism>
<name>A0ABS0AYK7_9BACT</name>
<dbReference type="RefSeq" id="WP_194847517.1">
    <property type="nucleotide sequence ID" value="NZ_JAAEJV010000014.1"/>
</dbReference>
<protein>
    <recommendedName>
        <fullName evidence="3">SHSP domain-containing protein</fullName>
    </recommendedName>
</protein>
<evidence type="ECO:0000313" key="5">
    <source>
        <dbReference type="Proteomes" id="UP001194714"/>
    </source>
</evidence>
<dbReference type="PROSITE" id="PS01031">
    <property type="entry name" value="SHSP"/>
    <property type="match status" value="1"/>
</dbReference>
<accession>A0ABS0AYK7</accession>
<dbReference type="EMBL" id="JAAEJV010000014">
    <property type="protein sequence ID" value="MBF5059213.1"/>
    <property type="molecule type" value="Genomic_DNA"/>
</dbReference>
<reference evidence="4 5" key="1">
    <citation type="submission" date="2020-01" db="EMBL/GenBank/DDBJ databases">
        <title>Draft genome sequence of Cand. Neptunochlamydia vexilliferae K9.</title>
        <authorList>
            <person name="Schulz F."/>
            <person name="Koestlbacher S."/>
            <person name="Wascher F."/>
            <person name="Pizzetti I."/>
            <person name="Horn M."/>
        </authorList>
    </citation>
    <scope>NUCLEOTIDE SEQUENCE [LARGE SCALE GENOMIC DNA]</scope>
    <source>
        <strain evidence="4 5">K9</strain>
    </source>
</reference>
<dbReference type="InterPro" id="IPR002068">
    <property type="entry name" value="A-crystallin/Hsp20_dom"/>
</dbReference>
<evidence type="ECO:0000313" key="4">
    <source>
        <dbReference type="EMBL" id="MBF5059213.1"/>
    </source>
</evidence>
<dbReference type="Pfam" id="PF00011">
    <property type="entry name" value="HSP20"/>
    <property type="match status" value="1"/>
</dbReference>
<comment type="similarity">
    <text evidence="1 2">Belongs to the small heat shock protein (HSP20) family.</text>
</comment>
<sequence>MNFSCSSEEDLSIASDEPGLSVYEEGKSFVVEAALPGISADAIEVTQADTYLLIEGERKEEEKERKYYRRATEDFSYRVPLSKKVDMDEEPEVTFEEGMMRIIFQTKGKK</sequence>
<comment type="caution">
    <text evidence="4">The sequence shown here is derived from an EMBL/GenBank/DDBJ whole genome shotgun (WGS) entry which is preliminary data.</text>
</comment>
<dbReference type="Proteomes" id="UP001194714">
    <property type="component" value="Unassembled WGS sequence"/>
</dbReference>
<evidence type="ECO:0000256" key="1">
    <source>
        <dbReference type="PROSITE-ProRule" id="PRU00285"/>
    </source>
</evidence>